<name>A0A5C5Z5B7_9BACT</name>
<dbReference type="CDD" id="cd00165">
    <property type="entry name" value="S4"/>
    <property type="match status" value="1"/>
</dbReference>
<dbReference type="Proteomes" id="UP000315010">
    <property type="component" value="Unassembled WGS sequence"/>
</dbReference>
<dbReference type="AlphaFoldDB" id="A0A5C5Z5B7"/>
<sequence length="90" mass="9938">MCNEVNDDEQNPSNRVPGNRGPVIRLDDLLKCRGLVATGGEAKVRIQAGEVSLNGQVETRRRKQIVIGDVVDFDGEVLIVNETDFDDLMN</sequence>
<comment type="caution">
    <text evidence="3">The sequence shown here is derived from an EMBL/GenBank/DDBJ whole genome shotgun (WGS) entry which is preliminary data.</text>
</comment>
<dbReference type="Gene3D" id="3.10.290.10">
    <property type="entry name" value="RNA-binding S4 domain"/>
    <property type="match status" value="1"/>
</dbReference>
<dbReference type="GO" id="GO:0003723">
    <property type="term" value="F:RNA binding"/>
    <property type="evidence" value="ECO:0007669"/>
    <property type="project" value="UniProtKB-KW"/>
</dbReference>
<accession>A0A5C5Z5B7</accession>
<keyword evidence="1" id="KW-0694">RNA-binding</keyword>
<protein>
    <submittedName>
        <fullName evidence="3">Ribosome-associated protein</fullName>
    </submittedName>
</protein>
<gene>
    <name evidence="3" type="ORF">CA13_39710</name>
</gene>
<keyword evidence="4" id="KW-1185">Reference proteome</keyword>
<proteinExistence type="predicted"/>
<evidence type="ECO:0000313" key="3">
    <source>
        <dbReference type="EMBL" id="TWT82508.1"/>
    </source>
</evidence>
<dbReference type="Pfam" id="PF13275">
    <property type="entry name" value="S4_2"/>
    <property type="match status" value="1"/>
</dbReference>
<dbReference type="RefSeq" id="WP_146399038.1">
    <property type="nucleotide sequence ID" value="NZ_SJPJ01000001.1"/>
</dbReference>
<dbReference type="EMBL" id="SJPJ01000001">
    <property type="protein sequence ID" value="TWT82508.1"/>
    <property type="molecule type" value="Genomic_DNA"/>
</dbReference>
<organism evidence="3 4">
    <name type="scientific">Novipirellula herctigrandis</name>
    <dbReference type="NCBI Taxonomy" id="2527986"/>
    <lineage>
        <taxon>Bacteria</taxon>
        <taxon>Pseudomonadati</taxon>
        <taxon>Planctomycetota</taxon>
        <taxon>Planctomycetia</taxon>
        <taxon>Pirellulales</taxon>
        <taxon>Pirellulaceae</taxon>
        <taxon>Novipirellula</taxon>
    </lineage>
</organism>
<reference evidence="3 4" key="1">
    <citation type="submission" date="2019-02" db="EMBL/GenBank/DDBJ databases">
        <title>Deep-cultivation of Planctomycetes and their phenomic and genomic characterization uncovers novel biology.</title>
        <authorList>
            <person name="Wiegand S."/>
            <person name="Jogler M."/>
            <person name="Boedeker C."/>
            <person name="Pinto D."/>
            <person name="Vollmers J."/>
            <person name="Rivas-Marin E."/>
            <person name="Kohn T."/>
            <person name="Peeters S.H."/>
            <person name="Heuer A."/>
            <person name="Rast P."/>
            <person name="Oberbeckmann S."/>
            <person name="Bunk B."/>
            <person name="Jeske O."/>
            <person name="Meyerdierks A."/>
            <person name="Storesund J.E."/>
            <person name="Kallscheuer N."/>
            <person name="Luecker S."/>
            <person name="Lage O.M."/>
            <person name="Pohl T."/>
            <person name="Merkel B.J."/>
            <person name="Hornburger P."/>
            <person name="Mueller R.-W."/>
            <person name="Bruemmer F."/>
            <person name="Labrenz M."/>
            <person name="Spormann A.M."/>
            <person name="Op Den Camp H."/>
            <person name="Overmann J."/>
            <person name="Amann R."/>
            <person name="Jetten M.S.M."/>
            <person name="Mascher T."/>
            <person name="Medema M.H."/>
            <person name="Devos D.P."/>
            <person name="Kaster A.-K."/>
            <person name="Ovreas L."/>
            <person name="Rohde M."/>
            <person name="Galperin M.Y."/>
            <person name="Jogler C."/>
        </authorList>
    </citation>
    <scope>NUCLEOTIDE SEQUENCE [LARGE SCALE GENOMIC DNA]</scope>
    <source>
        <strain evidence="3 4">CA13</strain>
    </source>
</reference>
<evidence type="ECO:0000256" key="1">
    <source>
        <dbReference type="PROSITE-ProRule" id="PRU00182"/>
    </source>
</evidence>
<dbReference type="PROSITE" id="PS50889">
    <property type="entry name" value="S4"/>
    <property type="match status" value="1"/>
</dbReference>
<dbReference type="OrthoDB" id="9811532at2"/>
<dbReference type="SUPFAM" id="SSF55174">
    <property type="entry name" value="Alpha-L RNA-binding motif"/>
    <property type="match status" value="1"/>
</dbReference>
<feature type="region of interest" description="Disordered" evidence="2">
    <location>
        <begin position="1"/>
        <end position="21"/>
    </location>
</feature>
<dbReference type="InterPro" id="IPR036986">
    <property type="entry name" value="S4_RNA-bd_sf"/>
</dbReference>
<evidence type="ECO:0000256" key="2">
    <source>
        <dbReference type="SAM" id="MobiDB-lite"/>
    </source>
</evidence>
<feature type="compositionally biased region" description="Acidic residues" evidence="2">
    <location>
        <begin position="1"/>
        <end position="10"/>
    </location>
</feature>
<evidence type="ECO:0000313" key="4">
    <source>
        <dbReference type="Proteomes" id="UP000315010"/>
    </source>
</evidence>